<keyword evidence="3" id="KW-1185">Reference proteome</keyword>
<proteinExistence type="predicted"/>
<dbReference type="EMBL" id="FNWT01000006">
    <property type="protein sequence ID" value="SEH58107.1"/>
    <property type="molecule type" value="Genomic_DNA"/>
</dbReference>
<name>A0A1H6J8M1_9ACTN</name>
<comment type="caution">
    <text evidence="2">The sequence shown here is derived from an EMBL/GenBank/DDBJ whole genome shotgun (WGS) entry which is preliminary data.</text>
</comment>
<evidence type="ECO:0000313" key="2">
    <source>
        <dbReference type="EMBL" id="SEH58107.1"/>
    </source>
</evidence>
<reference evidence="2 3" key="1">
    <citation type="submission" date="2016-10" db="EMBL/GenBank/DDBJ databases">
        <authorList>
            <person name="Varghese N."/>
            <person name="Submissions S."/>
        </authorList>
    </citation>
    <scope>NUCLEOTIDE SEQUENCE [LARGE SCALE GENOMIC DNA]</scope>
    <source>
        <strain evidence="2 3">WCP15</strain>
    </source>
</reference>
<organism evidence="2 3">
    <name type="scientific">Parafannyhessea umbonata</name>
    <dbReference type="NCBI Taxonomy" id="604330"/>
    <lineage>
        <taxon>Bacteria</taxon>
        <taxon>Bacillati</taxon>
        <taxon>Actinomycetota</taxon>
        <taxon>Coriobacteriia</taxon>
        <taxon>Coriobacteriales</taxon>
        <taxon>Atopobiaceae</taxon>
        <taxon>Parafannyhessea</taxon>
    </lineage>
</organism>
<evidence type="ECO:0000313" key="3">
    <source>
        <dbReference type="Proteomes" id="UP000199135"/>
    </source>
</evidence>
<feature type="compositionally biased region" description="Basic and acidic residues" evidence="1">
    <location>
        <begin position="336"/>
        <end position="346"/>
    </location>
</feature>
<gene>
    <name evidence="2" type="ORF">SAMN05216447_10648</name>
</gene>
<dbReference type="Proteomes" id="UP000199135">
    <property type="component" value="Unassembled WGS sequence"/>
</dbReference>
<feature type="region of interest" description="Disordered" evidence="1">
    <location>
        <begin position="315"/>
        <end position="398"/>
    </location>
</feature>
<evidence type="ECO:0000256" key="1">
    <source>
        <dbReference type="SAM" id="MobiDB-lite"/>
    </source>
</evidence>
<dbReference type="RefSeq" id="WP_090991473.1">
    <property type="nucleotide sequence ID" value="NZ_FNWT01000006.1"/>
</dbReference>
<sequence>MARKSRVSLGNVFDVINAGVDSERLRSASVSVLLVVDRDSQMDLALALKKAFVPLQSTTCVRVAPSDELPGDPSAFDAAIVLPGANSARSTSSVTFLVRCGVPVAFVAESSLDAEDFLEGLPQAARPLLSCVFASGSDALLDKLADWLVEVVDEKGIALAAGLAFCRNAEVRRLVSACALENAAVGAVDFIPGADFPVMTVNQARLALNIAAAYGQPIALDRVSDLGAVLGAGFLYRYVARSLVGMVPGIGWALKGGVGYAGTFATGRALALRYDPDARRMASSLADGLSRAREKGVHVASAAAGALADLSRALGKAPAAPQRPPQRLSLLARGGSGRDGRIDPVHVEFVSPSGRPAAKADDFADADADGESGSSRSTSYVVLERPVPKHFRPGEAHE</sequence>
<accession>A0A1H6J8M1</accession>
<protein>
    <submittedName>
        <fullName evidence="2">Uncharacterized conserved protein, DUF697 family</fullName>
    </submittedName>
</protein>